<organism evidence="1 2">
    <name type="scientific">Nocardiopsis alba</name>
    <dbReference type="NCBI Taxonomy" id="53437"/>
    <lineage>
        <taxon>Bacteria</taxon>
        <taxon>Bacillati</taxon>
        <taxon>Actinomycetota</taxon>
        <taxon>Actinomycetes</taxon>
        <taxon>Streptosporangiales</taxon>
        <taxon>Nocardiopsidaceae</taxon>
        <taxon>Nocardiopsis</taxon>
    </lineage>
</organism>
<keyword evidence="2" id="KW-1185">Reference proteome</keyword>
<reference evidence="1 2" key="1">
    <citation type="submission" date="2024-01" db="EMBL/GenBank/DDBJ databases">
        <title>Genome mining of biosynthetic gene clusters to explore secondary metabolites of Streptomyces sp.</title>
        <authorList>
            <person name="Baig A."/>
            <person name="Ajitkumar Shintre N."/>
            <person name="Kumar H."/>
            <person name="Anbarasu A."/>
            <person name="Ramaiah S."/>
        </authorList>
    </citation>
    <scope>NUCLEOTIDE SEQUENCE [LARGE SCALE GENOMIC DNA]</scope>
    <source>
        <strain evidence="1 2">A01</strain>
    </source>
</reference>
<dbReference type="PANTHER" id="PTHR36978">
    <property type="entry name" value="P-LOOP CONTAINING NUCLEOTIDE TRIPHOSPHATE HYDROLASE"/>
    <property type="match status" value="1"/>
</dbReference>
<evidence type="ECO:0000313" key="2">
    <source>
        <dbReference type="Proteomes" id="UP001585053"/>
    </source>
</evidence>
<dbReference type="Proteomes" id="UP001585053">
    <property type="component" value="Unassembled WGS sequence"/>
</dbReference>
<dbReference type="EMBL" id="JAYMRS010000001">
    <property type="protein sequence ID" value="MFB8766313.1"/>
    <property type="molecule type" value="Genomic_DNA"/>
</dbReference>
<dbReference type="RefSeq" id="WP_357223635.1">
    <property type="nucleotide sequence ID" value="NZ_JAYMRS010000001.1"/>
</dbReference>
<sequence length="225" mass="25230">MVDVIGAGFPRTGTTSMKAALERLGLGPCHHMSEVLESSSLADRWAAIASTPAGEVDWVRLMEGWRSGVDWPLSFFWRELADAFPDARILLTVRDPYRWYASMRATIFEAIRESVRAPDDQLLPEELTTILPLLDRMWNAHFGVGPGEVPDEATAVAAFERHTARVRAEVPADRLLVYRVGQGWEPLCGFLGVDVPDEPFPRLNDTEAMLAKQEEWRRDASIGRP</sequence>
<dbReference type="PANTHER" id="PTHR36978:SF4">
    <property type="entry name" value="P-LOOP CONTAINING NUCLEOSIDE TRIPHOSPHATE HYDROLASE PROTEIN"/>
    <property type="match status" value="1"/>
</dbReference>
<comment type="caution">
    <text evidence="1">The sequence shown here is derived from an EMBL/GenBank/DDBJ whole genome shotgun (WGS) entry which is preliminary data.</text>
</comment>
<accession>A0ABV5DP03</accession>
<dbReference type="Gene3D" id="3.40.50.300">
    <property type="entry name" value="P-loop containing nucleotide triphosphate hydrolases"/>
    <property type="match status" value="1"/>
</dbReference>
<dbReference type="InterPro" id="IPR040632">
    <property type="entry name" value="Sulfotransfer_4"/>
</dbReference>
<dbReference type="Pfam" id="PF17784">
    <property type="entry name" value="Sulfotransfer_4"/>
    <property type="match status" value="1"/>
</dbReference>
<name>A0ABV5DP03_9ACTN</name>
<evidence type="ECO:0000313" key="1">
    <source>
        <dbReference type="EMBL" id="MFB8766313.1"/>
    </source>
</evidence>
<protein>
    <submittedName>
        <fullName evidence="1">Sulfotransferase</fullName>
    </submittedName>
</protein>
<gene>
    <name evidence="1" type="ORF">VSQ78_01270</name>
</gene>
<dbReference type="InterPro" id="IPR027417">
    <property type="entry name" value="P-loop_NTPase"/>
</dbReference>
<proteinExistence type="predicted"/>
<dbReference type="SUPFAM" id="SSF52540">
    <property type="entry name" value="P-loop containing nucleoside triphosphate hydrolases"/>
    <property type="match status" value="1"/>
</dbReference>